<dbReference type="SUPFAM" id="SSF52540">
    <property type="entry name" value="P-loop containing nucleoside triphosphate hydrolases"/>
    <property type="match status" value="1"/>
</dbReference>
<dbReference type="AlphaFoldDB" id="A0A5C3QGA4"/>
<organism evidence="3 4">
    <name type="scientific">Pterulicium gracile</name>
    <dbReference type="NCBI Taxonomy" id="1884261"/>
    <lineage>
        <taxon>Eukaryota</taxon>
        <taxon>Fungi</taxon>
        <taxon>Dikarya</taxon>
        <taxon>Basidiomycota</taxon>
        <taxon>Agaricomycotina</taxon>
        <taxon>Agaricomycetes</taxon>
        <taxon>Agaricomycetidae</taxon>
        <taxon>Agaricales</taxon>
        <taxon>Pleurotineae</taxon>
        <taxon>Pterulaceae</taxon>
        <taxon>Pterulicium</taxon>
    </lineage>
</organism>
<dbReference type="GO" id="GO:0003723">
    <property type="term" value="F:RNA binding"/>
    <property type="evidence" value="ECO:0007669"/>
    <property type="project" value="TreeGrafter"/>
</dbReference>
<protein>
    <submittedName>
        <fullName evidence="3">P-loop containing nucleoside triphosphate hydrolase protein</fullName>
    </submittedName>
</protein>
<feature type="region of interest" description="Disordered" evidence="1">
    <location>
        <begin position="439"/>
        <end position="461"/>
    </location>
</feature>
<dbReference type="GO" id="GO:0042254">
    <property type="term" value="P:ribosome biogenesis"/>
    <property type="evidence" value="ECO:0007669"/>
    <property type="project" value="TreeGrafter"/>
</dbReference>
<keyword evidence="4" id="KW-1185">Reference proteome</keyword>
<dbReference type="Proteomes" id="UP000305067">
    <property type="component" value="Unassembled WGS sequence"/>
</dbReference>
<dbReference type="InterPro" id="IPR003593">
    <property type="entry name" value="AAA+_ATPase"/>
</dbReference>
<dbReference type="PANTHER" id="PTHR23077:SF132">
    <property type="entry name" value="ATP-DEPENDENT ZN PROTEASE"/>
    <property type="match status" value="1"/>
</dbReference>
<feature type="compositionally biased region" description="Polar residues" evidence="1">
    <location>
        <begin position="562"/>
        <end position="581"/>
    </location>
</feature>
<dbReference type="CDD" id="cd19481">
    <property type="entry name" value="RecA-like_protease"/>
    <property type="match status" value="1"/>
</dbReference>
<feature type="region of interest" description="Disordered" evidence="1">
    <location>
        <begin position="497"/>
        <end position="596"/>
    </location>
</feature>
<dbReference type="GO" id="GO:0005634">
    <property type="term" value="C:nucleus"/>
    <property type="evidence" value="ECO:0007669"/>
    <property type="project" value="TreeGrafter"/>
</dbReference>
<dbReference type="Gene3D" id="3.40.50.300">
    <property type="entry name" value="P-loop containing nucleotide triphosphate hydrolases"/>
    <property type="match status" value="1"/>
</dbReference>
<feature type="compositionally biased region" description="Polar residues" evidence="1">
    <location>
        <begin position="513"/>
        <end position="527"/>
    </location>
</feature>
<dbReference type="InterPro" id="IPR027417">
    <property type="entry name" value="P-loop_NTPase"/>
</dbReference>
<name>A0A5C3QGA4_9AGAR</name>
<evidence type="ECO:0000313" key="3">
    <source>
        <dbReference type="EMBL" id="TFL00507.1"/>
    </source>
</evidence>
<evidence type="ECO:0000259" key="2">
    <source>
        <dbReference type="SMART" id="SM00382"/>
    </source>
</evidence>
<dbReference type="EMBL" id="ML178828">
    <property type="protein sequence ID" value="TFL00507.1"/>
    <property type="molecule type" value="Genomic_DNA"/>
</dbReference>
<keyword evidence="3" id="KW-0378">Hydrolase</keyword>
<dbReference type="STRING" id="1884261.A0A5C3QGA4"/>
<dbReference type="Pfam" id="PF00004">
    <property type="entry name" value="AAA"/>
    <property type="match status" value="1"/>
</dbReference>
<dbReference type="GO" id="GO:0016887">
    <property type="term" value="F:ATP hydrolysis activity"/>
    <property type="evidence" value="ECO:0007669"/>
    <property type="project" value="InterPro"/>
</dbReference>
<reference evidence="3 4" key="1">
    <citation type="journal article" date="2019" name="Nat. Ecol. Evol.">
        <title>Megaphylogeny resolves global patterns of mushroom evolution.</title>
        <authorList>
            <person name="Varga T."/>
            <person name="Krizsan K."/>
            <person name="Foldi C."/>
            <person name="Dima B."/>
            <person name="Sanchez-Garcia M."/>
            <person name="Sanchez-Ramirez S."/>
            <person name="Szollosi G.J."/>
            <person name="Szarkandi J.G."/>
            <person name="Papp V."/>
            <person name="Albert L."/>
            <person name="Andreopoulos W."/>
            <person name="Angelini C."/>
            <person name="Antonin V."/>
            <person name="Barry K.W."/>
            <person name="Bougher N.L."/>
            <person name="Buchanan P."/>
            <person name="Buyck B."/>
            <person name="Bense V."/>
            <person name="Catcheside P."/>
            <person name="Chovatia M."/>
            <person name="Cooper J."/>
            <person name="Damon W."/>
            <person name="Desjardin D."/>
            <person name="Finy P."/>
            <person name="Geml J."/>
            <person name="Haridas S."/>
            <person name="Hughes K."/>
            <person name="Justo A."/>
            <person name="Karasinski D."/>
            <person name="Kautmanova I."/>
            <person name="Kiss B."/>
            <person name="Kocsube S."/>
            <person name="Kotiranta H."/>
            <person name="LaButti K.M."/>
            <person name="Lechner B.E."/>
            <person name="Liimatainen K."/>
            <person name="Lipzen A."/>
            <person name="Lukacs Z."/>
            <person name="Mihaltcheva S."/>
            <person name="Morgado L.N."/>
            <person name="Niskanen T."/>
            <person name="Noordeloos M.E."/>
            <person name="Ohm R.A."/>
            <person name="Ortiz-Santana B."/>
            <person name="Ovrebo C."/>
            <person name="Racz N."/>
            <person name="Riley R."/>
            <person name="Savchenko A."/>
            <person name="Shiryaev A."/>
            <person name="Soop K."/>
            <person name="Spirin V."/>
            <person name="Szebenyi C."/>
            <person name="Tomsovsky M."/>
            <person name="Tulloss R.E."/>
            <person name="Uehling J."/>
            <person name="Grigoriev I.V."/>
            <person name="Vagvolgyi C."/>
            <person name="Papp T."/>
            <person name="Martin F.M."/>
            <person name="Miettinen O."/>
            <person name="Hibbett D.S."/>
            <person name="Nagy L.G."/>
        </authorList>
    </citation>
    <scope>NUCLEOTIDE SEQUENCE [LARGE SCALE GENOMIC DNA]</scope>
    <source>
        <strain evidence="3 4">CBS 309.79</strain>
    </source>
</reference>
<evidence type="ECO:0000256" key="1">
    <source>
        <dbReference type="SAM" id="MobiDB-lite"/>
    </source>
</evidence>
<gene>
    <name evidence="3" type="ORF">BDV98DRAFT_621460</name>
</gene>
<dbReference type="GO" id="GO:1990275">
    <property type="term" value="F:preribosome binding"/>
    <property type="evidence" value="ECO:0007669"/>
    <property type="project" value="TreeGrafter"/>
</dbReference>
<evidence type="ECO:0000313" key="4">
    <source>
        <dbReference type="Proteomes" id="UP000305067"/>
    </source>
</evidence>
<dbReference type="InterPro" id="IPR003959">
    <property type="entry name" value="ATPase_AAA_core"/>
</dbReference>
<proteinExistence type="predicted"/>
<dbReference type="GO" id="GO:0005524">
    <property type="term" value="F:ATP binding"/>
    <property type="evidence" value="ECO:0007669"/>
    <property type="project" value="InterPro"/>
</dbReference>
<dbReference type="SMART" id="SM00382">
    <property type="entry name" value="AAA"/>
    <property type="match status" value="1"/>
</dbReference>
<feature type="domain" description="AAA+ ATPase" evidence="2">
    <location>
        <begin position="235"/>
        <end position="358"/>
    </location>
</feature>
<feature type="compositionally biased region" description="Low complexity" evidence="1">
    <location>
        <begin position="446"/>
        <end position="455"/>
    </location>
</feature>
<sequence length="596" mass="67768">MTGHREQHEDEFVDVWFGDQQASANESHHKKPVKEQNFTDEWMHQSSARHEYVPTTAGYALRKLYPKHSIVLTSDPRLNPLSFPGAYAIPLEKTPLMTDVFFVSLPKKSGGGALADSIDYAAFRVAWDKYEFLTFHVAFWASYYKVSYTFILHEGPEEPTRALMRASGLWHNELHEEIWVFNQGWWQKDHDLWVDVQKGRWEDVILNEKFKTALKKDVYGFFDAENVYKRLGIPWKRGLIMYGPPGNGKTISLKVVIKTCSEKGFSPLYVKSFQSEEGAMQEVFDKARELSPCVLIMEDMDSLINDRNRSFFLNQMDGLVGNDGLLVIGTTNHFDRLDPGLSGRPSRFDRKYLFDDPDRNARILYAQYWQEKLKNSEDIVYPDSLVYTIADSTSGFSFAYLKEAFVSALVILAGTNDLPFEDAMKEQIKELRKALDKAPKDDDFMSSSSFTSSSSLAPQQTTNNAAAEMDMLRRKLASLDMQDVNQRLYTATRLSALDTPHANHRQAGPERLTYSQAQRVSPGSLYNSPPAPRPAHRAEARDVLPAAPRVSRPAPTADSLIARQSSSDEQTPISRTATSFSWYRPEMHGAATSRKY</sequence>
<dbReference type="OrthoDB" id="2115716at2759"/>
<dbReference type="PANTHER" id="PTHR23077">
    <property type="entry name" value="AAA-FAMILY ATPASE"/>
    <property type="match status" value="1"/>
</dbReference>
<dbReference type="InterPro" id="IPR050168">
    <property type="entry name" value="AAA_ATPase_domain"/>
</dbReference>
<accession>A0A5C3QGA4</accession>